<feature type="transmembrane region" description="Helical" evidence="7">
    <location>
        <begin position="43"/>
        <end position="62"/>
    </location>
</feature>
<dbReference type="PANTHER" id="PTHR36122">
    <property type="entry name" value="NICOTINAMIDE RIBOSIDE TRANSPORTER PNUC"/>
    <property type="match status" value="1"/>
</dbReference>
<name>A0A6J6HU81_9ZZZZ</name>
<protein>
    <submittedName>
        <fullName evidence="8">Unannotated protein</fullName>
    </submittedName>
</protein>
<comment type="subcellular location">
    <subcellularLocation>
        <location evidence="1">Cell membrane</location>
        <topology evidence="1">Multi-pass membrane protein</topology>
    </subcellularLocation>
</comment>
<evidence type="ECO:0000313" key="8">
    <source>
        <dbReference type="EMBL" id="CAB4615139.1"/>
    </source>
</evidence>
<accession>A0A6J6HU81</accession>
<evidence type="ECO:0000256" key="2">
    <source>
        <dbReference type="ARBA" id="ARBA00022448"/>
    </source>
</evidence>
<feature type="transmembrane region" description="Helical" evidence="7">
    <location>
        <begin position="94"/>
        <end position="112"/>
    </location>
</feature>
<keyword evidence="5 7" id="KW-1133">Transmembrane helix</keyword>
<keyword evidence="4 7" id="KW-0812">Transmembrane</keyword>
<reference evidence="8" key="1">
    <citation type="submission" date="2020-05" db="EMBL/GenBank/DDBJ databases">
        <authorList>
            <person name="Chiriac C."/>
            <person name="Salcher M."/>
            <person name="Ghai R."/>
            <person name="Kavagutti S V."/>
        </authorList>
    </citation>
    <scope>NUCLEOTIDE SEQUENCE</scope>
</reference>
<dbReference type="EMBL" id="CAEZUX010000062">
    <property type="protein sequence ID" value="CAB4615139.1"/>
    <property type="molecule type" value="Genomic_DNA"/>
</dbReference>
<keyword evidence="3" id="KW-1003">Cell membrane</keyword>
<dbReference type="NCBIfam" id="TIGR01528">
    <property type="entry name" value="NMN_trans_PnuC"/>
    <property type="match status" value="1"/>
</dbReference>
<dbReference type="InterPro" id="IPR006419">
    <property type="entry name" value="NMN_transpt_PnuC"/>
</dbReference>
<gene>
    <name evidence="8" type="ORF">UFOPK1874_00672</name>
</gene>
<dbReference type="AlphaFoldDB" id="A0A6J6HU81"/>
<sequence length="235" mass="27175">MTPVRQRKPFFGTSADKKEAMISLGGSLILTLLYTTVAKQLDTITSSLEFWSLVFSFTCVWLSRTENIYSMHAGIISSIYMGIFLLRIELVGQGWIQFVYYIPIQLYGWWAWCRGGEQKTELPVTKLNARLWLITLFGFTTIWLGTRILFGAIYENPQYIWWDTSIVAASIAAQSLMTLKKVESWVFWFFPVNVSSIVLYLYTDVPAFAVMYTVFLANAAWGWRQWVNSHKQDFS</sequence>
<dbReference type="PANTHER" id="PTHR36122:SF2">
    <property type="entry name" value="NICOTINAMIDE RIBOSIDE TRANSPORTER PNUC"/>
    <property type="match status" value="1"/>
</dbReference>
<proteinExistence type="predicted"/>
<evidence type="ECO:0000256" key="6">
    <source>
        <dbReference type="ARBA" id="ARBA00023136"/>
    </source>
</evidence>
<evidence type="ECO:0000256" key="7">
    <source>
        <dbReference type="SAM" id="Phobius"/>
    </source>
</evidence>
<evidence type="ECO:0000256" key="3">
    <source>
        <dbReference type="ARBA" id="ARBA00022475"/>
    </source>
</evidence>
<dbReference type="Pfam" id="PF04973">
    <property type="entry name" value="NMN_transporter"/>
    <property type="match status" value="1"/>
</dbReference>
<feature type="transmembrane region" description="Helical" evidence="7">
    <location>
        <begin position="132"/>
        <end position="153"/>
    </location>
</feature>
<keyword evidence="2" id="KW-0813">Transport</keyword>
<evidence type="ECO:0000256" key="5">
    <source>
        <dbReference type="ARBA" id="ARBA00022989"/>
    </source>
</evidence>
<dbReference type="GO" id="GO:0005886">
    <property type="term" value="C:plasma membrane"/>
    <property type="evidence" value="ECO:0007669"/>
    <property type="project" value="UniProtKB-SubCell"/>
</dbReference>
<feature type="transmembrane region" description="Helical" evidence="7">
    <location>
        <begin position="69"/>
        <end position="88"/>
    </location>
</feature>
<feature type="transmembrane region" description="Helical" evidence="7">
    <location>
        <begin position="20"/>
        <end position="37"/>
    </location>
</feature>
<keyword evidence="6 7" id="KW-0472">Membrane</keyword>
<evidence type="ECO:0000256" key="1">
    <source>
        <dbReference type="ARBA" id="ARBA00004651"/>
    </source>
</evidence>
<organism evidence="8">
    <name type="scientific">freshwater metagenome</name>
    <dbReference type="NCBI Taxonomy" id="449393"/>
    <lineage>
        <taxon>unclassified sequences</taxon>
        <taxon>metagenomes</taxon>
        <taxon>ecological metagenomes</taxon>
    </lineage>
</organism>
<dbReference type="GO" id="GO:0034257">
    <property type="term" value="F:nicotinamide riboside transmembrane transporter activity"/>
    <property type="evidence" value="ECO:0007669"/>
    <property type="project" value="InterPro"/>
</dbReference>
<evidence type="ECO:0000256" key="4">
    <source>
        <dbReference type="ARBA" id="ARBA00022692"/>
    </source>
</evidence>